<dbReference type="RefSeq" id="XP_046588084.1">
    <property type="nucleotide sequence ID" value="XM_046732128.1"/>
</dbReference>
<name>A0A6J0C5X7_NEOLC</name>
<dbReference type="RefSeq" id="XP_046588085.1">
    <property type="nucleotide sequence ID" value="XM_046732129.1"/>
</dbReference>
<proteinExistence type="predicted"/>
<sequence>MDNNSTLRPELVWIDGRCYRFGDSGVWSKDRGTAVYQEESMYLEDDYDSDEDSASEEFDVQPYNGRFKHTFYLAKPFFPFVIGTKGSTRKRLETETSTSIQIPKLGQNGDIVLVGPTRQKVILARQRIDNLIKTSRKKLHYTHFISIPTNCESVQNGFQKFKESVLAANEPMRGVEEEIFQNPKKMHLTIGMLVLVDSIEREEAVRALEHCKENIIAPAILKNGPLLLTVQGVDYMNDDPAEVNVLYAKVYSKDNVLQEIADQISDYFFDIGFLRKDADKVNLHITLMNTKFRIPEDERRGAKRETFDATKILKAHKDTKFGEFMLSTIHISQLHSQSSNGYYEITGSIIC</sequence>
<dbReference type="RefSeq" id="XP_015522731.2">
    <property type="nucleotide sequence ID" value="XM_015667245.2"/>
</dbReference>
<evidence type="ECO:0000259" key="2">
    <source>
        <dbReference type="SMART" id="SM00322"/>
    </source>
</evidence>
<evidence type="ECO:0000256" key="1">
    <source>
        <dbReference type="PROSITE-ProRule" id="PRU00117"/>
    </source>
</evidence>
<dbReference type="GO" id="GO:0006355">
    <property type="term" value="P:regulation of DNA-templated transcription"/>
    <property type="evidence" value="ECO:0007669"/>
    <property type="project" value="TreeGrafter"/>
</dbReference>
<dbReference type="PROSITE" id="PS50084">
    <property type="entry name" value="KH_TYPE_1"/>
    <property type="match status" value="1"/>
</dbReference>
<dbReference type="Gene3D" id="3.90.1140.10">
    <property type="entry name" value="Cyclic phosphodiesterase"/>
    <property type="match status" value="1"/>
</dbReference>
<dbReference type="CDD" id="cd22419">
    <property type="entry name" value="KH-I_ASCC1"/>
    <property type="match status" value="1"/>
</dbReference>
<organism evidence="3 4">
    <name type="scientific">Neodiprion lecontei</name>
    <name type="common">Redheaded pine sawfly</name>
    <dbReference type="NCBI Taxonomy" id="441921"/>
    <lineage>
        <taxon>Eukaryota</taxon>
        <taxon>Metazoa</taxon>
        <taxon>Ecdysozoa</taxon>
        <taxon>Arthropoda</taxon>
        <taxon>Hexapoda</taxon>
        <taxon>Insecta</taxon>
        <taxon>Pterygota</taxon>
        <taxon>Neoptera</taxon>
        <taxon>Endopterygota</taxon>
        <taxon>Hymenoptera</taxon>
        <taxon>Tenthredinoidea</taxon>
        <taxon>Diprionidae</taxon>
        <taxon>Diprioninae</taxon>
        <taxon>Neodiprion</taxon>
    </lineage>
</organism>
<evidence type="ECO:0000313" key="3">
    <source>
        <dbReference type="Proteomes" id="UP000829291"/>
    </source>
</evidence>
<dbReference type="AlphaFoldDB" id="A0A6J0C5X7"/>
<dbReference type="GO" id="GO:0006307">
    <property type="term" value="P:DNA alkylation repair"/>
    <property type="evidence" value="ECO:0007669"/>
    <property type="project" value="InterPro"/>
</dbReference>
<evidence type="ECO:0000313" key="7">
    <source>
        <dbReference type="RefSeq" id="XP_046588085.1"/>
    </source>
</evidence>
<dbReference type="PANTHER" id="PTHR13360">
    <property type="entry name" value="ACTIVATING SIGNAL COINTEGRATOR 1 COMPLEX SUBUNIT 1"/>
    <property type="match status" value="1"/>
</dbReference>
<dbReference type="PANTHER" id="PTHR13360:SF1">
    <property type="entry name" value="ACTIVATING SIGNAL COINTEGRATOR 1 COMPLEX SUBUNIT 1"/>
    <property type="match status" value="1"/>
</dbReference>
<dbReference type="GeneID" id="107226433"/>
<dbReference type="KEGG" id="nlo:107226433"/>
<reference evidence="4 5" key="1">
    <citation type="submission" date="2025-05" db="UniProtKB">
        <authorList>
            <consortium name="RefSeq"/>
        </authorList>
    </citation>
    <scope>IDENTIFICATION</scope>
    <source>
        <tissue evidence="4 5">Thorax and Abdomen</tissue>
    </source>
</reference>
<dbReference type="SUPFAM" id="SSF54791">
    <property type="entry name" value="Eukaryotic type KH-domain (KH-domain type I)"/>
    <property type="match status" value="1"/>
</dbReference>
<dbReference type="InterPro" id="IPR047538">
    <property type="entry name" value="KH-I_ASCC1"/>
</dbReference>
<dbReference type="InterPro" id="IPR004087">
    <property type="entry name" value="KH_dom"/>
</dbReference>
<accession>A0A6J0C5X7</accession>
<dbReference type="FunCoup" id="A0A6J0C5X7">
    <property type="interactions" value="1534"/>
</dbReference>
<dbReference type="RefSeq" id="XP_046588082.1">
    <property type="nucleotide sequence ID" value="XM_046732126.1"/>
</dbReference>
<dbReference type="OrthoDB" id="277832at2759"/>
<keyword evidence="1" id="KW-0694">RNA-binding</keyword>
<evidence type="ECO:0000313" key="6">
    <source>
        <dbReference type="RefSeq" id="XP_046588084.1"/>
    </source>
</evidence>
<dbReference type="GO" id="GO:0003723">
    <property type="term" value="F:RNA binding"/>
    <property type="evidence" value="ECO:0007669"/>
    <property type="project" value="UniProtKB-UniRule"/>
</dbReference>
<dbReference type="Gene3D" id="3.30.1370.10">
    <property type="entry name" value="K Homology domain, type 1"/>
    <property type="match status" value="1"/>
</dbReference>
<feature type="domain" description="K Homology" evidence="2">
    <location>
        <begin position="65"/>
        <end position="133"/>
    </location>
</feature>
<dbReference type="InterPro" id="IPR036612">
    <property type="entry name" value="KH_dom_type_1_sf"/>
</dbReference>
<dbReference type="InterPro" id="IPR004088">
    <property type="entry name" value="KH_dom_type_1"/>
</dbReference>
<keyword evidence="3" id="KW-1185">Reference proteome</keyword>
<dbReference type="SUPFAM" id="SSF55144">
    <property type="entry name" value="LigT-like"/>
    <property type="match status" value="1"/>
</dbReference>
<evidence type="ECO:0000313" key="4">
    <source>
        <dbReference type="RefSeq" id="XP_015522731.2"/>
    </source>
</evidence>
<protein>
    <submittedName>
        <fullName evidence="4 5">Activating signal cointegrator 1 complex subunit 1 isoform X1</fullName>
    </submittedName>
</protein>
<dbReference type="InterPro" id="IPR019510">
    <property type="entry name" value="AKAP7-like_phosphoesterase"/>
</dbReference>
<dbReference type="Proteomes" id="UP000829291">
    <property type="component" value="Chromosome 2"/>
</dbReference>
<dbReference type="SMART" id="SM00322">
    <property type="entry name" value="KH"/>
    <property type="match status" value="1"/>
</dbReference>
<dbReference type="Pfam" id="PF00013">
    <property type="entry name" value="KH_1"/>
    <property type="match status" value="1"/>
</dbReference>
<dbReference type="InParanoid" id="A0A6J0C5X7"/>
<evidence type="ECO:0000313" key="5">
    <source>
        <dbReference type="RefSeq" id="XP_046588082.1"/>
    </source>
</evidence>
<gene>
    <name evidence="4 5 6 7" type="primary">LOC107226433</name>
</gene>
<dbReference type="InterPro" id="IPR009210">
    <property type="entry name" value="ASCC1"/>
</dbReference>
<dbReference type="PIRSF" id="PIRSF027019">
    <property type="entry name" value="Euk_LigT"/>
    <property type="match status" value="1"/>
</dbReference>
<dbReference type="Pfam" id="PF10469">
    <property type="entry name" value="AKAP7_NLS"/>
    <property type="match status" value="1"/>
</dbReference>
<dbReference type="GO" id="GO:0005634">
    <property type="term" value="C:nucleus"/>
    <property type="evidence" value="ECO:0007669"/>
    <property type="project" value="TreeGrafter"/>
</dbReference>
<dbReference type="InterPro" id="IPR009097">
    <property type="entry name" value="Cyclic_Pdiesterase"/>
</dbReference>